<gene>
    <name evidence="1" type="ORF">ACFPFM_11275</name>
</gene>
<sequence>MPELGVLPGGAPPASEGFELVFADEFGEQRVGLTEAWSVPLESCRPVRGFPSFKGQRHHVGRWWTATTETLVGFESWLERDRLILLDFDPAVVGIASQPFWLFFTTAEGKRRSHAPDYFARLVDGSALVLDCRPTARIKPRDRVAFEVTARACAVLGWRYEVVDAAAPVLMGNVRWLAAYRHPRHDLAAVAGALREVFAEPAGLLEGAGAVGDPIAVLPVLFHLLWRRELRVELSTPLHTGAVVSW</sequence>
<reference evidence="2" key="1">
    <citation type="journal article" date="2019" name="Int. J. Syst. Evol. Microbiol.">
        <title>The Global Catalogue of Microorganisms (GCM) 10K type strain sequencing project: providing services to taxonomists for standard genome sequencing and annotation.</title>
        <authorList>
            <consortium name="The Broad Institute Genomics Platform"/>
            <consortium name="The Broad Institute Genome Sequencing Center for Infectious Disease"/>
            <person name="Wu L."/>
            <person name="Ma J."/>
        </authorList>
    </citation>
    <scope>NUCLEOTIDE SEQUENCE [LARGE SCALE GENOMIC DNA]</scope>
    <source>
        <strain evidence="2">KCTC 12848</strain>
    </source>
</reference>
<name>A0ABV9XW29_9PSEU</name>
<proteinExistence type="predicted"/>
<protein>
    <submittedName>
        <fullName evidence="1">TnsA-like heteromeric transposase endonuclease subunit</fullName>
    </submittedName>
</protein>
<dbReference type="NCBIfam" id="NF033179">
    <property type="entry name" value="TnsA_like_Actin"/>
    <property type="match status" value="1"/>
</dbReference>
<accession>A0ABV9XW29</accession>
<dbReference type="EMBL" id="JBHSJB010000010">
    <property type="protein sequence ID" value="MFC5054336.1"/>
    <property type="molecule type" value="Genomic_DNA"/>
</dbReference>
<dbReference type="RefSeq" id="WP_344041646.1">
    <property type="nucleotide sequence ID" value="NZ_BAAAKE010000029.1"/>
</dbReference>
<evidence type="ECO:0000313" key="1">
    <source>
        <dbReference type="EMBL" id="MFC5054336.1"/>
    </source>
</evidence>
<organism evidence="1 2">
    <name type="scientific">Saccharothrix xinjiangensis</name>
    <dbReference type="NCBI Taxonomy" id="204798"/>
    <lineage>
        <taxon>Bacteria</taxon>
        <taxon>Bacillati</taxon>
        <taxon>Actinomycetota</taxon>
        <taxon>Actinomycetes</taxon>
        <taxon>Pseudonocardiales</taxon>
        <taxon>Pseudonocardiaceae</taxon>
        <taxon>Saccharothrix</taxon>
    </lineage>
</organism>
<comment type="caution">
    <text evidence="1">The sequence shown here is derived from an EMBL/GenBank/DDBJ whole genome shotgun (WGS) entry which is preliminary data.</text>
</comment>
<dbReference type="Proteomes" id="UP001595833">
    <property type="component" value="Unassembled WGS sequence"/>
</dbReference>
<keyword evidence="2" id="KW-1185">Reference proteome</keyword>
<dbReference type="InterPro" id="IPR048000">
    <property type="entry name" value="TnsA-like"/>
</dbReference>
<evidence type="ECO:0000313" key="2">
    <source>
        <dbReference type="Proteomes" id="UP001595833"/>
    </source>
</evidence>